<dbReference type="Proteomes" id="UP000062833">
    <property type="component" value="Chromosome"/>
</dbReference>
<dbReference type="RefSeq" id="WP_062009995.1">
    <property type="nucleotide sequence ID" value="NZ_CP012677.1"/>
</dbReference>
<feature type="domain" description="Ribbon-helix-helix protein CopG" evidence="1">
    <location>
        <begin position="48"/>
        <end position="82"/>
    </location>
</feature>
<dbReference type="PATRIC" id="fig|656366.3.peg.3736"/>
<gene>
    <name evidence="2" type="ORF">AOC05_17360</name>
</gene>
<keyword evidence="3" id="KW-1185">Reference proteome</keyword>
<dbReference type="GO" id="GO:0006355">
    <property type="term" value="P:regulation of DNA-templated transcription"/>
    <property type="evidence" value="ECO:0007669"/>
    <property type="project" value="InterPro"/>
</dbReference>
<reference evidence="3" key="1">
    <citation type="submission" date="2015-09" db="EMBL/GenBank/DDBJ databases">
        <title>Complete genome of Arthrobacter alpinus strain R3.8.</title>
        <authorList>
            <person name="See-Too W.S."/>
            <person name="Chan K.G."/>
        </authorList>
    </citation>
    <scope>NUCLEOTIDE SEQUENCE [LARGE SCALE GENOMIC DNA]</scope>
    <source>
        <strain evidence="3">R3.8</strain>
    </source>
</reference>
<evidence type="ECO:0000313" key="3">
    <source>
        <dbReference type="Proteomes" id="UP000062833"/>
    </source>
</evidence>
<dbReference type="Pfam" id="PF01402">
    <property type="entry name" value="RHH_1"/>
    <property type="match status" value="1"/>
</dbReference>
<organism evidence="2 3">
    <name type="scientific">Arthrobacter alpinus</name>
    <dbReference type="NCBI Taxonomy" id="656366"/>
    <lineage>
        <taxon>Bacteria</taxon>
        <taxon>Bacillati</taxon>
        <taxon>Actinomycetota</taxon>
        <taxon>Actinomycetes</taxon>
        <taxon>Micrococcales</taxon>
        <taxon>Micrococcaceae</taxon>
        <taxon>Arthrobacter</taxon>
    </lineage>
</organism>
<dbReference type="EMBL" id="CP012677">
    <property type="protein sequence ID" value="ALE94365.1"/>
    <property type="molecule type" value="Genomic_DNA"/>
</dbReference>
<evidence type="ECO:0000313" key="2">
    <source>
        <dbReference type="EMBL" id="ALE94365.1"/>
    </source>
</evidence>
<dbReference type="InterPro" id="IPR002145">
    <property type="entry name" value="CopG"/>
</dbReference>
<dbReference type="OrthoDB" id="3710927at2"/>
<proteinExistence type="predicted"/>
<dbReference type="AlphaFoldDB" id="A0A0M3UH71"/>
<name>A0A0M3UH71_9MICC</name>
<protein>
    <recommendedName>
        <fullName evidence="1">Ribbon-helix-helix protein CopG domain-containing protein</fullName>
    </recommendedName>
</protein>
<evidence type="ECO:0000259" key="1">
    <source>
        <dbReference type="Pfam" id="PF01402"/>
    </source>
</evidence>
<accession>A0A0M3UH71</accession>
<dbReference type="KEGG" id="aaq:AOC05_17360"/>
<sequence>MERKLHGQPVSEAEIDQWVEEAEAGYDVEDLKARMGRPARGATASQVVPVRLTTEELAAVMERAEREHLNRSEAFRAALSSWAHTDNTLTSS</sequence>